<dbReference type="InterPro" id="IPR011650">
    <property type="entry name" value="Peptidase_M20_dimer"/>
</dbReference>
<dbReference type="OMA" id="GTYDQKH"/>
<sequence>MDRESLLQLIESDRDSHVTFLQEVVQAPSPNPPGDTTQVASVISQFLREKDIPFTTLVSKDEFPNIVSEFSGGAGTGPRVAMNGHMDVFPVGKDNSGWKHGGPWSGHNDGNAIYGRGTVDMKAGTVASIIAYAYLYSLRDKLKGSLALSVVSDEETGGKHGSRWLLDTSKEQWGGDCMINAEPGGLQSVRFGEKGSLRMTFTIRTKGAHGAYTNLAEGANFMALRLINELKSIESIRPTDLPATIHYHLQRPEVRGTIDAIMGQGAADNVLVPTLNIGMLHGGLKVNMIPEQCVFQADIRLPIGLNAETVLDHIDTILLSFPDASYIVQQEASNPASFCDANHPIAQTLTDVAEEVTGKRPVAIPGLGATDCKFWRYKGIPAFVYGVSPQSMGTENERVLIEEFLSVVKVHAITVLDYLSRR</sequence>
<evidence type="ECO:0000313" key="8">
    <source>
        <dbReference type="Proteomes" id="UP000054383"/>
    </source>
</evidence>
<keyword evidence="4" id="KW-0378">Hydrolase</keyword>
<evidence type="ECO:0000256" key="5">
    <source>
        <dbReference type="ARBA" id="ARBA00022833"/>
    </source>
</evidence>
<comment type="cofactor">
    <cofactor evidence="1">
        <name>Zn(2+)</name>
        <dbReference type="ChEBI" id="CHEBI:29105"/>
    </cofactor>
</comment>
<evidence type="ECO:0000256" key="2">
    <source>
        <dbReference type="ARBA" id="ARBA00006247"/>
    </source>
</evidence>
<dbReference type="SUPFAM" id="SSF55031">
    <property type="entry name" value="Bacterial exopeptidase dimerisation domain"/>
    <property type="match status" value="1"/>
</dbReference>
<dbReference type="GO" id="GO:0046872">
    <property type="term" value="F:metal ion binding"/>
    <property type="evidence" value="ECO:0007669"/>
    <property type="project" value="UniProtKB-KW"/>
</dbReference>
<proteinExistence type="inferred from homology"/>
<dbReference type="InterPro" id="IPR050072">
    <property type="entry name" value="Peptidase_M20A"/>
</dbReference>
<dbReference type="Pfam" id="PF07687">
    <property type="entry name" value="M20_dimer"/>
    <property type="match status" value="1"/>
</dbReference>
<evidence type="ECO:0000256" key="3">
    <source>
        <dbReference type="ARBA" id="ARBA00022723"/>
    </source>
</evidence>
<dbReference type="InterPro" id="IPR001261">
    <property type="entry name" value="ArgE/DapE_CS"/>
</dbReference>
<dbReference type="Gene3D" id="3.30.70.360">
    <property type="match status" value="1"/>
</dbReference>
<evidence type="ECO:0000313" key="7">
    <source>
        <dbReference type="EMBL" id="CRG84517.1"/>
    </source>
</evidence>
<evidence type="ECO:0000256" key="4">
    <source>
        <dbReference type="ARBA" id="ARBA00022801"/>
    </source>
</evidence>
<dbReference type="AlphaFoldDB" id="A0A0U1LN34"/>
<dbReference type="SUPFAM" id="SSF53187">
    <property type="entry name" value="Zn-dependent exopeptidases"/>
    <property type="match status" value="1"/>
</dbReference>
<dbReference type="InterPro" id="IPR036264">
    <property type="entry name" value="Bact_exopeptidase_dim_dom"/>
</dbReference>
<protein>
    <recommendedName>
        <fullName evidence="6">Peptidase M20 dimerisation domain-containing protein</fullName>
    </recommendedName>
</protein>
<keyword evidence="3" id="KW-0479">Metal-binding</keyword>
<dbReference type="PANTHER" id="PTHR43808">
    <property type="entry name" value="ACETYLORNITHINE DEACETYLASE"/>
    <property type="match status" value="1"/>
</dbReference>
<keyword evidence="5" id="KW-0862">Zinc</keyword>
<dbReference type="PROSITE" id="PS00759">
    <property type="entry name" value="ARGE_DAPE_CPG2_2"/>
    <property type="match status" value="1"/>
</dbReference>
<organism evidence="7 8">
    <name type="scientific">Talaromyces islandicus</name>
    <name type="common">Penicillium islandicum</name>
    <dbReference type="NCBI Taxonomy" id="28573"/>
    <lineage>
        <taxon>Eukaryota</taxon>
        <taxon>Fungi</taxon>
        <taxon>Dikarya</taxon>
        <taxon>Ascomycota</taxon>
        <taxon>Pezizomycotina</taxon>
        <taxon>Eurotiomycetes</taxon>
        <taxon>Eurotiomycetidae</taxon>
        <taxon>Eurotiales</taxon>
        <taxon>Trichocomaceae</taxon>
        <taxon>Talaromyces</taxon>
        <taxon>Talaromyces sect. Islandici</taxon>
    </lineage>
</organism>
<dbReference type="PANTHER" id="PTHR43808:SF32">
    <property type="entry name" value="ARGE_DAPE-RELATED DEACYLASE"/>
    <property type="match status" value="1"/>
</dbReference>
<dbReference type="STRING" id="28573.A0A0U1LN34"/>
<accession>A0A0U1LN34</accession>
<evidence type="ECO:0000256" key="1">
    <source>
        <dbReference type="ARBA" id="ARBA00001947"/>
    </source>
</evidence>
<evidence type="ECO:0000259" key="6">
    <source>
        <dbReference type="Pfam" id="PF07687"/>
    </source>
</evidence>
<dbReference type="GO" id="GO:0016787">
    <property type="term" value="F:hydrolase activity"/>
    <property type="evidence" value="ECO:0007669"/>
    <property type="project" value="UniProtKB-KW"/>
</dbReference>
<dbReference type="Gene3D" id="3.40.630.10">
    <property type="entry name" value="Zn peptidases"/>
    <property type="match status" value="1"/>
</dbReference>
<comment type="similarity">
    <text evidence="2">Belongs to the peptidase M20A family.</text>
</comment>
<dbReference type="InterPro" id="IPR002933">
    <property type="entry name" value="Peptidase_M20"/>
</dbReference>
<gene>
    <name evidence="7" type="ORF">PISL3812_01796</name>
</gene>
<reference evidence="7 8" key="1">
    <citation type="submission" date="2015-04" db="EMBL/GenBank/DDBJ databases">
        <authorList>
            <person name="Syromyatnikov M.Y."/>
            <person name="Popov V.N."/>
        </authorList>
    </citation>
    <scope>NUCLEOTIDE SEQUENCE [LARGE SCALE GENOMIC DNA]</scope>
    <source>
        <strain evidence="7">WF-38-12</strain>
    </source>
</reference>
<keyword evidence="8" id="KW-1185">Reference proteome</keyword>
<feature type="domain" description="Peptidase M20 dimerisation" evidence="6">
    <location>
        <begin position="192"/>
        <end position="318"/>
    </location>
</feature>
<dbReference type="OrthoDB" id="10059875at2759"/>
<dbReference type="Proteomes" id="UP000054383">
    <property type="component" value="Unassembled WGS sequence"/>
</dbReference>
<dbReference type="Pfam" id="PF01546">
    <property type="entry name" value="Peptidase_M20"/>
    <property type="match status" value="1"/>
</dbReference>
<dbReference type="EMBL" id="CVMT01000001">
    <property type="protein sequence ID" value="CRG84517.1"/>
    <property type="molecule type" value="Genomic_DNA"/>
</dbReference>
<name>A0A0U1LN34_TALIS</name>